<evidence type="ECO:0000313" key="2">
    <source>
        <dbReference type="Proteomes" id="UP000499080"/>
    </source>
</evidence>
<accession>A0A4Y2GN55</accession>
<gene>
    <name evidence="1" type="ORF">AVEN_64514_1</name>
</gene>
<dbReference type="AlphaFoldDB" id="A0A4Y2GN55"/>
<dbReference type="Proteomes" id="UP000499080">
    <property type="component" value="Unassembled WGS sequence"/>
</dbReference>
<sequence>MRGHVEIARFEPTVGGSVSGYASHNTNWDSNIAGKIGVFASSLRHVVNIAVSTSLQTCFEGGWSIRLCYFAAFSLQICHVKFAMTRKYQEKTNLLQMFMLSGLLADPAQSICSPLYAHHVFSDRLVHSGS</sequence>
<organism evidence="1 2">
    <name type="scientific">Araneus ventricosus</name>
    <name type="common">Orbweaver spider</name>
    <name type="synonym">Epeira ventricosa</name>
    <dbReference type="NCBI Taxonomy" id="182803"/>
    <lineage>
        <taxon>Eukaryota</taxon>
        <taxon>Metazoa</taxon>
        <taxon>Ecdysozoa</taxon>
        <taxon>Arthropoda</taxon>
        <taxon>Chelicerata</taxon>
        <taxon>Arachnida</taxon>
        <taxon>Araneae</taxon>
        <taxon>Araneomorphae</taxon>
        <taxon>Entelegynae</taxon>
        <taxon>Araneoidea</taxon>
        <taxon>Araneidae</taxon>
        <taxon>Araneus</taxon>
    </lineage>
</organism>
<name>A0A4Y2GN55_ARAVE</name>
<reference evidence="1 2" key="1">
    <citation type="journal article" date="2019" name="Sci. Rep.">
        <title>Orb-weaving spider Araneus ventricosus genome elucidates the spidroin gene catalogue.</title>
        <authorList>
            <person name="Kono N."/>
            <person name="Nakamura H."/>
            <person name="Ohtoshi R."/>
            <person name="Moran D.A.P."/>
            <person name="Shinohara A."/>
            <person name="Yoshida Y."/>
            <person name="Fujiwara M."/>
            <person name="Mori M."/>
            <person name="Tomita M."/>
            <person name="Arakawa K."/>
        </authorList>
    </citation>
    <scope>NUCLEOTIDE SEQUENCE [LARGE SCALE GENOMIC DNA]</scope>
</reference>
<protein>
    <submittedName>
        <fullName evidence="1">Uncharacterized protein</fullName>
    </submittedName>
</protein>
<dbReference type="EMBL" id="BGPR01001447">
    <property type="protein sequence ID" value="GBM54165.1"/>
    <property type="molecule type" value="Genomic_DNA"/>
</dbReference>
<comment type="caution">
    <text evidence="1">The sequence shown here is derived from an EMBL/GenBank/DDBJ whole genome shotgun (WGS) entry which is preliminary data.</text>
</comment>
<evidence type="ECO:0000313" key="1">
    <source>
        <dbReference type="EMBL" id="GBM54165.1"/>
    </source>
</evidence>
<keyword evidence="2" id="KW-1185">Reference proteome</keyword>
<proteinExistence type="predicted"/>